<dbReference type="Pfam" id="PF06952">
    <property type="entry name" value="PsiA"/>
    <property type="match status" value="1"/>
</dbReference>
<name>A0A4U9DAS6_RAOTE</name>
<dbReference type="NCBIfam" id="NF010258">
    <property type="entry name" value="PRK13704.1"/>
    <property type="match status" value="1"/>
</dbReference>
<protein>
    <submittedName>
        <fullName evidence="1">Plasmid SOS inhibition protein A</fullName>
    </submittedName>
</protein>
<proteinExistence type="predicted"/>
<dbReference type="Proteomes" id="UP000339249">
    <property type="component" value="Unassembled WGS sequence"/>
</dbReference>
<dbReference type="EMBL" id="CABDVU010000002">
    <property type="protein sequence ID" value="VTN16508.1"/>
    <property type="molecule type" value="Genomic_DNA"/>
</dbReference>
<dbReference type="InterPro" id="IPR009713">
    <property type="entry name" value="Uncharacterised_PsiA"/>
</dbReference>
<dbReference type="AlphaFoldDB" id="A0A4U9DAS6"/>
<sequence>MIPSSHAIVTLKPARQAALQAIMFVEDAQLRGARLPSMPHVRTFLRILTRNSRMNTAVAQRIPGLNWDPKHRLSSLKQVEEALDELIASHGECCPLPLPVDVQAELFPEVQHTRTERRLQRRNIAFTRKMRREERALAHHWRLRQNLLGQAVTELNFQSPETIRNWYRRWADEFDARELEPAFWHWRSRFASLDSLDWLRDAKEPLYGVIHEIGFIVSDSPEAVRQAERWQVPNKLALQRRAV</sequence>
<organism evidence="1 2">
    <name type="scientific">Raoultella terrigena</name>
    <name type="common">Klebsiella terrigena</name>
    <dbReference type="NCBI Taxonomy" id="577"/>
    <lineage>
        <taxon>Bacteria</taxon>
        <taxon>Pseudomonadati</taxon>
        <taxon>Pseudomonadota</taxon>
        <taxon>Gammaproteobacteria</taxon>
        <taxon>Enterobacterales</taxon>
        <taxon>Enterobacteriaceae</taxon>
        <taxon>Klebsiella/Raoultella group</taxon>
        <taxon>Raoultella</taxon>
    </lineage>
</organism>
<reference evidence="1 2" key="1">
    <citation type="submission" date="2019-04" db="EMBL/GenBank/DDBJ databases">
        <authorList>
            <consortium name="Pathogen Informatics"/>
        </authorList>
    </citation>
    <scope>NUCLEOTIDE SEQUENCE [LARGE SCALE GENOMIC DNA]</scope>
    <source>
        <strain evidence="1 2">NCTC9185</strain>
    </source>
</reference>
<gene>
    <name evidence="1" type="ORF">NCTC9185_07895</name>
</gene>
<evidence type="ECO:0000313" key="1">
    <source>
        <dbReference type="EMBL" id="VTN16508.1"/>
    </source>
</evidence>
<accession>A0A4U9DAS6</accession>
<evidence type="ECO:0000313" key="2">
    <source>
        <dbReference type="Proteomes" id="UP000339249"/>
    </source>
</evidence>